<reference evidence="3" key="1">
    <citation type="submission" date="2013-07" db="EMBL/GenBank/DDBJ databases">
        <title>The genome of Eucalyptus grandis.</title>
        <authorList>
            <person name="Schmutz J."/>
            <person name="Hayes R."/>
            <person name="Myburg A."/>
            <person name="Tuskan G."/>
            <person name="Grattapaglia D."/>
            <person name="Rokhsar D.S."/>
        </authorList>
    </citation>
    <scope>NUCLEOTIDE SEQUENCE</scope>
    <source>
        <tissue evidence="3">Leaf extractions</tissue>
    </source>
</reference>
<dbReference type="eggNOG" id="KOG4197">
    <property type="taxonomic scope" value="Eukaryota"/>
</dbReference>
<feature type="compositionally biased region" description="Basic residues" evidence="1">
    <location>
        <begin position="59"/>
        <end position="69"/>
    </location>
</feature>
<dbReference type="PANTHER" id="PTHR33270">
    <property type="entry name" value="BNAC05G50380D PROTEIN"/>
    <property type="match status" value="1"/>
</dbReference>
<evidence type="ECO:0000259" key="2">
    <source>
        <dbReference type="Pfam" id="PF23156"/>
    </source>
</evidence>
<dbReference type="AlphaFoldDB" id="A0A059C1G5"/>
<accession>A0A059C1G5</accession>
<dbReference type="InterPro" id="IPR040358">
    <property type="entry name" value="At4g22758-like"/>
</dbReference>
<dbReference type="Gramene" id="KCW72031">
    <property type="protein sequence ID" value="KCW72031"/>
    <property type="gene ID" value="EUGRSUZ_E00479"/>
</dbReference>
<gene>
    <name evidence="3" type="ORF">EUGRSUZ_E00479</name>
</gene>
<dbReference type="InParanoid" id="A0A059C1G5"/>
<sequence length="347" mass="38030">MIQPRDSARNISTLPSAAHQTHDLLEACLNRKTGQRISSSSSSSLISTPSLFNYQKSGTRSKGKKTTAKLLPKKKSALFLFLRMSGRDHRRHAAAASGGRRRRPPQPSPRRAHAARRTPFKRSEPARRLRRCYSEPVLWSSAEDLVGDGGGGPPGDLRQSASSNDGTLFSPLSCTDVLASSSSLMGSASPGRLEGYNKEAKVVVNVTIEGSPGPIRMMAKLGSSVEDTIKLVMKKYKEEGRMPKIDCDQLTGFELHHSYFSLQSLDKSELLGDVGSRSFYLRRAAAGLSNNGFSASFVSDKAVPVRTVSPPSPPPMFLFTTFIARKLAKIMRRAHKLWRIIICSQQD</sequence>
<evidence type="ECO:0000256" key="1">
    <source>
        <dbReference type="SAM" id="MobiDB-lite"/>
    </source>
</evidence>
<name>A0A059C1G5_EUCGR</name>
<feature type="compositionally biased region" description="Low complexity" evidence="1">
    <location>
        <begin position="37"/>
        <end position="58"/>
    </location>
</feature>
<dbReference type="Pfam" id="PF23156">
    <property type="entry name" value="DUF7054"/>
    <property type="match status" value="1"/>
</dbReference>
<dbReference type="FunCoup" id="A0A059C1G5">
    <property type="interactions" value="367"/>
</dbReference>
<dbReference type="EMBL" id="KK198757">
    <property type="protein sequence ID" value="KCW72031.1"/>
    <property type="molecule type" value="Genomic_DNA"/>
</dbReference>
<proteinExistence type="predicted"/>
<feature type="region of interest" description="Disordered" evidence="1">
    <location>
        <begin position="89"/>
        <end position="128"/>
    </location>
</feature>
<evidence type="ECO:0000313" key="3">
    <source>
        <dbReference type="EMBL" id="KCW72031.1"/>
    </source>
</evidence>
<dbReference type="InterPro" id="IPR055482">
    <property type="entry name" value="DUF7054"/>
</dbReference>
<organism evidence="3">
    <name type="scientific">Eucalyptus grandis</name>
    <name type="common">Flooded gum</name>
    <dbReference type="NCBI Taxonomy" id="71139"/>
    <lineage>
        <taxon>Eukaryota</taxon>
        <taxon>Viridiplantae</taxon>
        <taxon>Streptophyta</taxon>
        <taxon>Embryophyta</taxon>
        <taxon>Tracheophyta</taxon>
        <taxon>Spermatophyta</taxon>
        <taxon>Magnoliopsida</taxon>
        <taxon>eudicotyledons</taxon>
        <taxon>Gunneridae</taxon>
        <taxon>Pentapetalae</taxon>
        <taxon>rosids</taxon>
        <taxon>malvids</taxon>
        <taxon>Myrtales</taxon>
        <taxon>Myrtaceae</taxon>
        <taxon>Myrtoideae</taxon>
        <taxon>Eucalypteae</taxon>
        <taxon>Eucalyptus</taxon>
    </lineage>
</organism>
<feature type="domain" description="DUF7054" evidence="2">
    <location>
        <begin position="198"/>
        <end position="282"/>
    </location>
</feature>
<dbReference type="STRING" id="71139.A0A059C1G5"/>
<feature type="compositionally biased region" description="Basic residues" evidence="1">
    <location>
        <begin position="89"/>
        <end position="120"/>
    </location>
</feature>
<protein>
    <recommendedName>
        <fullName evidence="2">DUF7054 domain-containing protein</fullName>
    </recommendedName>
</protein>
<dbReference type="OMA" id="GSCMRRS"/>
<feature type="region of interest" description="Disordered" evidence="1">
    <location>
        <begin position="37"/>
        <end position="69"/>
    </location>
</feature>
<dbReference type="PANTHER" id="PTHR33270:SF6">
    <property type="entry name" value="OS02G0448600 PROTEIN"/>
    <property type="match status" value="1"/>
</dbReference>
<feature type="region of interest" description="Disordered" evidence="1">
    <location>
        <begin position="144"/>
        <end position="164"/>
    </location>
</feature>